<dbReference type="InterPro" id="IPR003540">
    <property type="entry name" value="ADP-ribosyltransferase"/>
</dbReference>
<gene>
    <name evidence="3" type="ORF">SCLAV_p1059</name>
</gene>
<keyword evidence="3" id="KW-0808">Transferase</keyword>
<reference evidence="3 4" key="1">
    <citation type="journal article" date="2010" name="Genome Biol. Evol.">
        <title>The sequence of a 1.8-mb bacterial linear plasmid reveals a rich evolutionary reservoir of secondary metabolic pathways.</title>
        <authorList>
            <person name="Medema M.H."/>
            <person name="Trefzer A."/>
            <person name="Kovalchuk A."/>
            <person name="van den Berg M."/>
            <person name="Mueller U."/>
            <person name="Heijne W."/>
            <person name="Wu L."/>
            <person name="Alam M.T."/>
            <person name="Ronning C.M."/>
            <person name="Nierman W.C."/>
            <person name="Bovenberg R.A.L."/>
            <person name="Breitling R."/>
            <person name="Takano E."/>
        </authorList>
    </citation>
    <scope>NUCLEOTIDE SEQUENCE [LARGE SCALE GENOMIC DNA]</scope>
    <source>
        <strain evidence="4">ATCC 27064 / DSM 738 / JCM 4710 / NBRC 13307 / NCIMB 12785 / NRRL 3585 / VKM Ac-602</strain>
        <plasmid evidence="3">pSCL4</plasmid>
    </source>
</reference>
<keyword evidence="3" id="KW-0614">Plasmid</keyword>
<dbReference type="Gene3D" id="3.90.176.10">
    <property type="entry name" value="Toxin ADP-ribosyltransferase, Chain A, domain 1"/>
    <property type="match status" value="1"/>
</dbReference>
<evidence type="ECO:0000256" key="1">
    <source>
        <dbReference type="SAM" id="MobiDB-lite"/>
    </source>
</evidence>
<proteinExistence type="predicted"/>
<evidence type="ECO:0000259" key="2">
    <source>
        <dbReference type="Pfam" id="PF03496"/>
    </source>
</evidence>
<dbReference type="Pfam" id="PF03496">
    <property type="entry name" value="ADPrib_exo_Tox"/>
    <property type="match status" value="1"/>
</dbReference>
<keyword evidence="4" id="KW-1185">Reference proteome</keyword>
<dbReference type="eggNOG" id="COG3170">
    <property type="taxonomic scope" value="Bacteria"/>
</dbReference>
<dbReference type="RefSeq" id="WP_003953001.1">
    <property type="nucleotide sequence ID" value="NZ_CM000914.1"/>
</dbReference>
<organism evidence="3 4">
    <name type="scientific">Streptomyces clavuligerus</name>
    <dbReference type="NCBI Taxonomy" id="1901"/>
    <lineage>
        <taxon>Bacteria</taxon>
        <taxon>Bacillati</taxon>
        <taxon>Actinomycetota</taxon>
        <taxon>Actinomycetes</taxon>
        <taxon>Kitasatosporales</taxon>
        <taxon>Streptomycetaceae</taxon>
        <taxon>Streptomyces</taxon>
    </lineage>
</organism>
<dbReference type="GO" id="GO:0016740">
    <property type="term" value="F:transferase activity"/>
    <property type="evidence" value="ECO:0007669"/>
    <property type="project" value="UniProtKB-KW"/>
</dbReference>
<evidence type="ECO:0000313" key="4">
    <source>
        <dbReference type="Proteomes" id="UP000002357"/>
    </source>
</evidence>
<dbReference type="SUPFAM" id="SSF56399">
    <property type="entry name" value="ADP-ribosylation"/>
    <property type="match status" value="1"/>
</dbReference>
<protein>
    <submittedName>
        <fullName evidence="3">Mono-ADP-ribosyltransferase C3, Vip2-like protein</fullName>
    </submittedName>
</protein>
<dbReference type="PROSITE" id="PS51996">
    <property type="entry name" value="TR_MART"/>
    <property type="match status" value="1"/>
</dbReference>
<dbReference type="OrthoDB" id="3917849at2"/>
<geneLocation type="plasmid" evidence="3 4">
    <name>pSCL4</name>
</geneLocation>
<feature type="region of interest" description="Disordered" evidence="1">
    <location>
        <begin position="1"/>
        <end position="113"/>
    </location>
</feature>
<dbReference type="GeneID" id="93734143"/>
<dbReference type="EMBL" id="CM000914">
    <property type="protein sequence ID" value="EFG04545.2"/>
    <property type="molecule type" value="Genomic_DNA"/>
</dbReference>
<dbReference type="GO" id="GO:0005576">
    <property type="term" value="C:extracellular region"/>
    <property type="evidence" value="ECO:0007669"/>
    <property type="project" value="InterPro"/>
</dbReference>
<dbReference type="Proteomes" id="UP000002357">
    <property type="component" value="Plasmid pSCL4"/>
</dbReference>
<dbReference type="AlphaFoldDB" id="B5GMP1"/>
<name>B5GMP1_STRCL</name>
<dbReference type="KEGG" id="sclf:BB341_29395"/>
<evidence type="ECO:0000313" key="3">
    <source>
        <dbReference type="EMBL" id="EFG04545.2"/>
    </source>
</evidence>
<sequence length="332" mass="35828">MSTDRETISPPPESTALSEVPHQPGDSDWQGGGPDSLAEVLPLDSDDNPGSDPPGESHEDGPDGLAAAVPLEERDGESEGEGVAGEGEGREEVDDSGLPLRPEEEQDRLPLTEQRKIALSGISRGTVAFGSDQEAVEYAQDHWNPYVESLPVRQKEALREYTSEHVSSDSPPTADGRATYVEINGTLRGDASQSNPRVQENIRELDAVVNVRPTAEPMIVTRGTGLGHLNMDMDELVGEVIEERGYMSTSVGSSPPESFSGREAITHLRVPEGTPAVWVEKVGEFGSDERELLLARGLKYQVESVVMDQGSQGPRYFIYAEIVNPVVKGEGE</sequence>
<feature type="compositionally biased region" description="Basic and acidic residues" evidence="1">
    <location>
        <begin position="101"/>
        <end position="113"/>
    </location>
</feature>
<feature type="domain" description="ADP ribosyltransferase" evidence="2">
    <location>
        <begin position="178"/>
        <end position="315"/>
    </location>
</feature>
<accession>B5GMP1</accession>